<organism evidence="1 2">
    <name type="scientific">Aliterella atlantica CENA595</name>
    <dbReference type="NCBI Taxonomy" id="1618023"/>
    <lineage>
        <taxon>Bacteria</taxon>
        <taxon>Bacillati</taxon>
        <taxon>Cyanobacteriota</taxon>
        <taxon>Cyanophyceae</taxon>
        <taxon>Chroococcidiopsidales</taxon>
        <taxon>Aliterellaceae</taxon>
        <taxon>Aliterella</taxon>
    </lineage>
</organism>
<evidence type="ECO:0000313" key="2">
    <source>
        <dbReference type="Proteomes" id="UP000032452"/>
    </source>
</evidence>
<sequence length="71" mass="8030">MIAHRVETTVELDGTLILKNLPFHSGEQVEVIVLSQTNKTSEQNRYPLRGTAVQYIDPTEPVAHDDWEVAQ</sequence>
<evidence type="ECO:0000313" key="1">
    <source>
        <dbReference type="EMBL" id="KJH70589.1"/>
    </source>
</evidence>
<name>A0A0D8ZPZ9_9CYAN</name>
<accession>A0A0D8ZPZ9</accession>
<dbReference type="EMBL" id="JYON01000021">
    <property type="protein sequence ID" value="KJH70589.1"/>
    <property type="molecule type" value="Genomic_DNA"/>
</dbReference>
<protein>
    <submittedName>
        <fullName evidence="1">Uncharacterized protein</fullName>
    </submittedName>
</protein>
<dbReference type="Proteomes" id="UP000032452">
    <property type="component" value="Unassembled WGS sequence"/>
</dbReference>
<gene>
    <name evidence="1" type="ORF">UH38_17660</name>
</gene>
<comment type="caution">
    <text evidence="1">The sequence shown here is derived from an EMBL/GenBank/DDBJ whole genome shotgun (WGS) entry which is preliminary data.</text>
</comment>
<dbReference type="OrthoDB" id="427830at2"/>
<keyword evidence="2" id="KW-1185">Reference proteome</keyword>
<reference evidence="1 2" key="1">
    <citation type="submission" date="2015-02" db="EMBL/GenBank/DDBJ databases">
        <title>Draft genome of a novel marine cyanobacterium (Chroococcales) isolated from South Atlantic Ocean.</title>
        <authorList>
            <person name="Rigonato J."/>
            <person name="Alvarenga D.O."/>
            <person name="Branco L.H."/>
            <person name="Varani A.M."/>
            <person name="Brandini F.P."/>
            <person name="Fiore M.F."/>
        </authorList>
    </citation>
    <scope>NUCLEOTIDE SEQUENCE [LARGE SCALE GENOMIC DNA]</scope>
    <source>
        <strain evidence="1 2">CENA595</strain>
    </source>
</reference>
<dbReference type="AlphaFoldDB" id="A0A0D8ZPZ9"/>
<proteinExistence type="predicted"/>
<dbReference type="RefSeq" id="WP_045056007.1">
    <property type="nucleotide sequence ID" value="NZ_CAWMDP010000008.1"/>
</dbReference>